<dbReference type="PANTHER" id="PTHR33050:SF7">
    <property type="entry name" value="RIBONUCLEASE H"/>
    <property type="match status" value="1"/>
</dbReference>
<reference evidence="1 2" key="1">
    <citation type="submission" date="2022-01" db="EMBL/GenBank/DDBJ databases">
        <title>A high-quality chromosome-level genome assembly of rohu carp, Labeo rohita.</title>
        <authorList>
            <person name="Arick M.A. II"/>
            <person name="Hsu C.-Y."/>
            <person name="Magbanua Z."/>
            <person name="Pechanova O."/>
            <person name="Grover C."/>
            <person name="Miller E."/>
            <person name="Thrash A."/>
            <person name="Ezzel L."/>
            <person name="Alam S."/>
            <person name="Benzie J."/>
            <person name="Hamilton M."/>
            <person name="Karsi A."/>
            <person name="Lawrence M.L."/>
            <person name="Peterson D.G."/>
        </authorList>
    </citation>
    <scope>NUCLEOTIDE SEQUENCE [LARGE SCALE GENOMIC DNA]</scope>
    <source>
        <strain evidence="2">BAU-BD-2019</strain>
        <tissue evidence="1">Blood</tissue>
    </source>
</reference>
<protein>
    <submittedName>
        <fullName evidence="1">Protein P</fullName>
    </submittedName>
</protein>
<sequence length="514" mass="58045">MSRSFQDTGHSCGLPSKVGLISTKFFPSASPCHPVSLRRLRRLPLPPSGMWFNHLARVGLRVNWEKSKLSPVQSISFLSVELNLVNMTAHLSQDTQSVLSCVRAIRFRTAVPLKHFQRLLGHMASSAVVTLLGLMHIKPLQRWLHIRGYPWNKCPDASLTQQMLPRQAGGPYAMEVPTFGSGQACVGPYRQHINHQGGVRSFRMSQLARHLLLWSQHRLKSLCVTHIPGDLNRVANSLSRQISLQGEWRLHPQTVQLIWSRFAQAQVDLFASPESTHCQFWYSLTKAPLVIDALPHSWPRDLRKYAFPPVSLIARTLCRVREDKEQVLLVAQFWPNRTWFSDLVLLSSIPPWRIPLRKDFFLGERHNLAPAPRSLEPPPMVPGRDQDDFRDLPPAVVNTLEGPTEICHLICAILPPMAISANHDLMEGRSVGKHDLIIRFLRGARRLNPSRPNLIPSWGLAVVLQALQQDRFEPLQSVDINALSMKMALLTALTSVKTSTAYTNVDHTTNKTNL</sequence>
<dbReference type="PANTHER" id="PTHR33050">
    <property type="entry name" value="REVERSE TRANSCRIPTASE DOMAIN-CONTAINING PROTEIN"/>
    <property type="match status" value="1"/>
</dbReference>
<evidence type="ECO:0000313" key="2">
    <source>
        <dbReference type="Proteomes" id="UP000830375"/>
    </source>
</evidence>
<dbReference type="InterPro" id="IPR052055">
    <property type="entry name" value="Hepadnavirus_pol/RT"/>
</dbReference>
<dbReference type="EMBL" id="JACTAM010000001">
    <property type="protein sequence ID" value="KAI2668473.1"/>
    <property type="molecule type" value="Genomic_DNA"/>
</dbReference>
<proteinExistence type="predicted"/>
<dbReference type="Proteomes" id="UP000830375">
    <property type="component" value="Unassembled WGS sequence"/>
</dbReference>
<keyword evidence="2" id="KW-1185">Reference proteome</keyword>
<accession>A0ABQ8N2Y3</accession>
<organism evidence="1 2">
    <name type="scientific">Labeo rohita</name>
    <name type="common">Indian major carp</name>
    <name type="synonym">Cyprinus rohita</name>
    <dbReference type="NCBI Taxonomy" id="84645"/>
    <lineage>
        <taxon>Eukaryota</taxon>
        <taxon>Metazoa</taxon>
        <taxon>Chordata</taxon>
        <taxon>Craniata</taxon>
        <taxon>Vertebrata</taxon>
        <taxon>Euteleostomi</taxon>
        <taxon>Actinopterygii</taxon>
        <taxon>Neopterygii</taxon>
        <taxon>Teleostei</taxon>
        <taxon>Ostariophysi</taxon>
        <taxon>Cypriniformes</taxon>
        <taxon>Cyprinidae</taxon>
        <taxon>Labeoninae</taxon>
        <taxon>Labeonini</taxon>
        <taxon>Labeo</taxon>
    </lineage>
</organism>
<gene>
    <name evidence="1" type="ORF">H4Q32_005199</name>
</gene>
<comment type="caution">
    <text evidence="1">The sequence shown here is derived from an EMBL/GenBank/DDBJ whole genome shotgun (WGS) entry which is preliminary data.</text>
</comment>
<evidence type="ECO:0000313" key="1">
    <source>
        <dbReference type="EMBL" id="KAI2668473.1"/>
    </source>
</evidence>
<name>A0ABQ8N2Y3_LABRO</name>